<evidence type="ECO:0000313" key="2">
    <source>
        <dbReference type="EMBL" id="CAK0865807.1"/>
    </source>
</evidence>
<name>A0ABN9V1X2_9DINO</name>
<gene>
    <name evidence="2" type="ORF">PCOR1329_LOCUS53236</name>
</gene>
<evidence type="ECO:0000256" key="1">
    <source>
        <dbReference type="SAM" id="MobiDB-lite"/>
    </source>
</evidence>
<accession>A0ABN9V1X2</accession>
<dbReference type="EMBL" id="CAUYUJ010016488">
    <property type="protein sequence ID" value="CAK0865807.1"/>
    <property type="molecule type" value="Genomic_DNA"/>
</dbReference>
<keyword evidence="3" id="KW-1185">Reference proteome</keyword>
<feature type="region of interest" description="Disordered" evidence="1">
    <location>
        <begin position="1"/>
        <end position="24"/>
    </location>
</feature>
<feature type="compositionally biased region" description="Polar residues" evidence="1">
    <location>
        <begin position="1"/>
        <end position="10"/>
    </location>
</feature>
<reference evidence="2" key="1">
    <citation type="submission" date="2023-10" db="EMBL/GenBank/DDBJ databases">
        <authorList>
            <person name="Chen Y."/>
            <person name="Shah S."/>
            <person name="Dougan E. K."/>
            <person name="Thang M."/>
            <person name="Chan C."/>
        </authorList>
    </citation>
    <scope>NUCLEOTIDE SEQUENCE [LARGE SCALE GENOMIC DNA]</scope>
</reference>
<evidence type="ECO:0000313" key="3">
    <source>
        <dbReference type="Proteomes" id="UP001189429"/>
    </source>
</evidence>
<dbReference type="Proteomes" id="UP001189429">
    <property type="component" value="Unassembled WGS sequence"/>
</dbReference>
<protein>
    <submittedName>
        <fullName evidence="2">Uncharacterized protein</fullName>
    </submittedName>
</protein>
<organism evidence="2 3">
    <name type="scientific">Prorocentrum cordatum</name>
    <dbReference type="NCBI Taxonomy" id="2364126"/>
    <lineage>
        <taxon>Eukaryota</taxon>
        <taxon>Sar</taxon>
        <taxon>Alveolata</taxon>
        <taxon>Dinophyceae</taxon>
        <taxon>Prorocentrales</taxon>
        <taxon>Prorocentraceae</taxon>
        <taxon>Prorocentrum</taxon>
    </lineage>
</organism>
<proteinExistence type="predicted"/>
<sequence>MASVQQSSETAKAPSSGKAGWARDKLLDAARRTSVARGDDEKTTIQIDTATSDGEATVSCSVPQGAWRDLATLRADIHQITACFAHAANHVHVQPGSAAGPDAVAKGVDIKPEVKRCVDMLRSATVESVEKLERDGDQPAELYSQLRLNMHALMAFSQRAVLTTDWVAKEIFLKFVDSATTYAMVVQKFTPPLQAS</sequence>
<comment type="caution">
    <text evidence="2">The sequence shown here is derived from an EMBL/GenBank/DDBJ whole genome shotgun (WGS) entry which is preliminary data.</text>
</comment>